<dbReference type="EMBL" id="BGZK01000189">
    <property type="protein sequence ID" value="GBP27071.1"/>
    <property type="molecule type" value="Genomic_DNA"/>
</dbReference>
<proteinExistence type="predicted"/>
<protein>
    <submittedName>
        <fullName evidence="1">Uncharacterized protein</fullName>
    </submittedName>
</protein>
<comment type="caution">
    <text evidence="1">The sequence shown here is derived from an EMBL/GenBank/DDBJ whole genome shotgun (WGS) entry which is preliminary data.</text>
</comment>
<evidence type="ECO:0000313" key="1">
    <source>
        <dbReference type="EMBL" id="GBP27071.1"/>
    </source>
</evidence>
<reference evidence="1 2" key="1">
    <citation type="journal article" date="2019" name="Commun. Biol.">
        <title>The bagworm genome reveals a unique fibroin gene that provides high tensile strength.</title>
        <authorList>
            <person name="Kono N."/>
            <person name="Nakamura H."/>
            <person name="Ohtoshi R."/>
            <person name="Tomita M."/>
            <person name="Numata K."/>
            <person name="Arakawa K."/>
        </authorList>
    </citation>
    <scope>NUCLEOTIDE SEQUENCE [LARGE SCALE GENOMIC DNA]</scope>
</reference>
<gene>
    <name evidence="1" type="ORF">EVAR_16738_1</name>
</gene>
<accession>A0A4C1UKT7</accession>
<dbReference type="Proteomes" id="UP000299102">
    <property type="component" value="Unassembled WGS sequence"/>
</dbReference>
<evidence type="ECO:0000313" key="2">
    <source>
        <dbReference type="Proteomes" id="UP000299102"/>
    </source>
</evidence>
<organism evidence="1 2">
    <name type="scientific">Eumeta variegata</name>
    <name type="common">Bagworm moth</name>
    <name type="synonym">Eumeta japonica</name>
    <dbReference type="NCBI Taxonomy" id="151549"/>
    <lineage>
        <taxon>Eukaryota</taxon>
        <taxon>Metazoa</taxon>
        <taxon>Ecdysozoa</taxon>
        <taxon>Arthropoda</taxon>
        <taxon>Hexapoda</taxon>
        <taxon>Insecta</taxon>
        <taxon>Pterygota</taxon>
        <taxon>Neoptera</taxon>
        <taxon>Endopterygota</taxon>
        <taxon>Lepidoptera</taxon>
        <taxon>Glossata</taxon>
        <taxon>Ditrysia</taxon>
        <taxon>Tineoidea</taxon>
        <taxon>Psychidae</taxon>
        <taxon>Oiketicinae</taxon>
        <taxon>Eumeta</taxon>
    </lineage>
</organism>
<sequence length="91" mass="9936">MNSYPVSRFRLGVGSSSMALSDRSICISPAYRHVNGRRRPAGPSKNDNALELALQLGESLRPGRTRLSGLCGTYCHCKDSITYGSTWSSQK</sequence>
<dbReference type="AlphaFoldDB" id="A0A4C1UKT7"/>
<name>A0A4C1UKT7_EUMVA</name>
<keyword evidence="2" id="KW-1185">Reference proteome</keyword>